<keyword evidence="2" id="KW-0548">Nucleotidyltransferase</keyword>
<reference evidence="2" key="1">
    <citation type="journal article" date="2019" name="Sci. Rep.">
        <title>Draft genome of Tanacetum cinerariifolium, the natural source of mosquito coil.</title>
        <authorList>
            <person name="Yamashiro T."/>
            <person name="Shiraishi A."/>
            <person name="Satake H."/>
            <person name="Nakayama K."/>
        </authorList>
    </citation>
    <scope>NUCLEOTIDE SEQUENCE</scope>
</reference>
<feature type="domain" description="Reverse transcriptase zinc-binding" evidence="1">
    <location>
        <begin position="189"/>
        <end position="253"/>
    </location>
</feature>
<dbReference type="EMBL" id="BKCJ010396484">
    <property type="protein sequence ID" value="GFA27462.1"/>
    <property type="molecule type" value="Genomic_DNA"/>
</dbReference>
<dbReference type="AlphaFoldDB" id="A0A699JD49"/>
<feature type="non-terminal residue" evidence="2">
    <location>
        <position position="1"/>
    </location>
</feature>
<comment type="caution">
    <text evidence="2">The sequence shown here is derived from an EMBL/GenBank/DDBJ whole genome shotgun (WGS) entry which is preliminary data.</text>
</comment>
<proteinExistence type="predicted"/>
<organism evidence="2">
    <name type="scientific">Tanacetum cinerariifolium</name>
    <name type="common">Dalmatian daisy</name>
    <name type="synonym">Chrysanthemum cinerariifolium</name>
    <dbReference type="NCBI Taxonomy" id="118510"/>
    <lineage>
        <taxon>Eukaryota</taxon>
        <taxon>Viridiplantae</taxon>
        <taxon>Streptophyta</taxon>
        <taxon>Embryophyta</taxon>
        <taxon>Tracheophyta</taxon>
        <taxon>Spermatophyta</taxon>
        <taxon>Magnoliopsida</taxon>
        <taxon>eudicotyledons</taxon>
        <taxon>Gunneridae</taxon>
        <taxon>Pentapetalae</taxon>
        <taxon>asterids</taxon>
        <taxon>campanulids</taxon>
        <taxon>Asterales</taxon>
        <taxon>Asteraceae</taxon>
        <taxon>Asteroideae</taxon>
        <taxon>Anthemideae</taxon>
        <taxon>Anthemidinae</taxon>
        <taxon>Tanacetum</taxon>
    </lineage>
</organism>
<protein>
    <submittedName>
        <fullName evidence="2">Reverse transcriptase domain, reverse transcriptase zinc-binding domain protein</fullName>
    </submittedName>
</protein>
<evidence type="ECO:0000259" key="1">
    <source>
        <dbReference type="Pfam" id="PF13966"/>
    </source>
</evidence>
<accession>A0A699JD49</accession>
<dbReference type="PANTHER" id="PTHR33116">
    <property type="entry name" value="REVERSE TRANSCRIPTASE ZINC-BINDING DOMAIN-CONTAINING PROTEIN-RELATED-RELATED"/>
    <property type="match status" value="1"/>
</dbReference>
<keyword evidence="2" id="KW-0808">Transferase</keyword>
<dbReference type="GO" id="GO:0003964">
    <property type="term" value="F:RNA-directed DNA polymerase activity"/>
    <property type="evidence" value="ECO:0007669"/>
    <property type="project" value="UniProtKB-KW"/>
</dbReference>
<sequence>NMKYCDGWLDIISRVQDRISSWKARSLSIEGRQTLIKSFLGCIPLYYLSLFNAPLKDRNKGGLGVGNLLAKNLRLLGKWKWRFLSDVNALWRKVIKNFYGEDGGFGMSRTNGRKRSVWSDIISSINHIDGLDIPFSSSFFKKVSNGVDTLFWKMCSALRVFDPSNCFKVNTLTKLIQDKQLADSILGPQVRWNSWVPRKVNVYVWRASLNRLPSRVNLIAHGINISSSLCPFCEADEESLDHCLINYPKIILIWRTVWSWWHFDTLISIPALSIYDIAAGNVGNLGN</sequence>
<dbReference type="Pfam" id="PF13966">
    <property type="entry name" value="zf-RVT"/>
    <property type="match status" value="1"/>
</dbReference>
<keyword evidence="2" id="KW-0695">RNA-directed DNA polymerase</keyword>
<name>A0A699JD49_TANCI</name>
<gene>
    <name evidence="2" type="ORF">Tci_599434</name>
</gene>
<dbReference type="PANTHER" id="PTHR33116:SF79">
    <property type="entry name" value="REVERSE TRANSCRIPTASE DOMAIN, ZINC FINGER, CCHC-TYPE-RELATED"/>
    <property type="match status" value="1"/>
</dbReference>
<evidence type="ECO:0000313" key="2">
    <source>
        <dbReference type="EMBL" id="GFA27462.1"/>
    </source>
</evidence>
<dbReference type="InterPro" id="IPR026960">
    <property type="entry name" value="RVT-Znf"/>
</dbReference>